<sequence length="1101" mass="119564">MSVKPARKVSATELLDMRERAWSKKLRGVSLVAEIDAKDAHSKQVASVLGRAYRKWVASGREPRMFFRRWPACIAVAVTGIAARDYRRGELWSALWAAIGYQGEQDDRAIWGRGFAAALDAMGMPTFQGMPMPYLGPILMHTGIPTYCLDDYFRLLGQRMSVDRGLDAESFLAWATAPGSENRLLNVDVPVRRFLQHGTEYALDFVERSFELLDRLRDQTAELDGVGLPPRVLERARYLASEGRLDLTTSRSPSTGRTRIERPRIALDPFGGGIEVVLPPVGDTPDGTARWNVTADGVTTTVRSQAMWVGVAEAPSTTHSLLRPVRTVVVAMDGWPYQTELQVVDPAAPMLVFGEDGRRLPATAPLPPDTVWVAHPADYELLADGPLQVVIEGQLPLGWEGWRLRKVSLKGVRSLGLDKAPAARRSVRGHTHARISTGDPVAGVTTPYGSPVFSQVPEIWLPGNIGAEATWHVEVRRSGTDIALVTESYRCSEPLTVSDLWDSLPRPLVGAFDTVVRGPLGRGVNRSLFIAEGLCAAFTPRVRLFGTAGLADGRAELSAPVGARVEPRVTRFSSAELASIVEYRTEIESEPLVVTPPHVQVMHDRLGEAPVWRAGPLRIPTDAFAEEPGTLLVRIPGVKQMPPLQVMAGGQVVQDAPASGGVQAGTARYDMVKIKGTVEDKQQAELLVEVDGRLVRVASVRPRRLAAAAKVEGDHILLLECVLVDGLTAAVYATHAPWREPVIVPVEEGGTVPLPWDLCSCGPLLVSLQVDDPWVPVEWSRWPDAHVVASADGFLVSEDPEEVALSRYLAGEGGFPDDVRDLSRIWTLVDLADRLRVSSEVRRFVQECSRPILRRPADALTALVKLGLEPDRSLHALITSGLAAVAVPQLDPPAVAKMWATTPAAAVLAGDLGDEDCLATAERQCGEVLLEIRSTGTDPSPQAGRFGLEADRLTHLAPQAFDAVLRAAHIVPKALLDADTRAAGALQLFKARHEPAAKESSHVVAHVVKTAERLLERPQLLRQVVQRKHPQDRGGWYSLPAASAAFALIARLAARGDEACRAAEQTFRNDWAHLASVAPDLVTIDLVLAELLASTVKTEAQ</sequence>
<gene>
    <name evidence="1" type="ORF">SAMN05421833_12814</name>
</gene>
<dbReference type="Proteomes" id="UP000186096">
    <property type="component" value="Unassembled WGS sequence"/>
</dbReference>
<organism evidence="1 2">
    <name type="scientific">Microbispora rosea</name>
    <dbReference type="NCBI Taxonomy" id="58117"/>
    <lineage>
        <taxon>Bacteria</taxon>
        <taxon>Bacillati</taxon>
        <taxon>Actinomycetota</taxon>
        <taxon>Actinomycetes</taxon>
        <taxon>Streptosporangiales</taxon>
        <taxon>Streptosporangiaceae</taxon>
        <taxon>Microbispora</taxon>
    </lineage>
</organism>
<dbReference type="EMBL" id="FTNI01000028">
    <property type="protein sequence ID" value="SIS10725.1"/>
    <property type="molecule type" value="Genomic_DNA"/>
</dbReference>
<evidence type="ECO:0000313" key="1">
    <source>
        <dbReference type="EMBL" id="SIS10725.1"/>
    </source>
</evidence>
<evidence type="ECO:0000313" key="2">
    <source>
        <dbReference type="Proteomes" id="UP000186096"/>
    </source>
</evidence>
<dbReference type="STRING" id="58117.SAMN05421833_12814"/>
<accession>A0A1N7GDM7</accession>
<reference evidence="2" key="1">
    <citation type="submission" date="2017-01" db="EMBL/GenBank/DDBJ databases">
        <authorList>
            <person name="Varghese N."/>
            <person name="Submissions S."/>
        </authorList>
    </citation>
    <scope>NUCLEOTIDE SEQUENCE [LARGE SCALE GENOMIC DNA]</scope>
    <source>
        <strain evidence="2">ATCC 12950</strain>
    </source>
</reference>
<dbReference type="AlphaFoldDB" id="A0A1N7GDM7"/>
<protein>
    <submittedName>
        <fullName evidence="1">Uncharacterized protein</fullName>
    </submittedName>
</protein>
<keyword evidence="2" id="KW-1185">Reference proteome</keyword>
<name>A0A1N7GDM7_9ACTN</name>
<proteinExistence type="predicted"/>